<protein>
    <submittedName>
        <fullName evidence="2">Uncharacterized protein</fullName>
    </submittedName>
</protein>
<evidence type="ECO:0000313" key="2">
    <source>
        <dbReference type="EMBL" id="CAE8615148.1"/>
    </source>
</evidence>
<name>A0A813FL68_POLGL</name>
<reference evidence="2" key="1">
    <citation type="submission" date="2021-02" db="EMBL/GenBank/DDBJ databases">
        <authorList>
            <person name="Dougan E. K."/>
            <person name="Rhodes N."/>
            <person name="Thang M."/>
            <person name="Chan C."/>
        </authorList>
    </citation>
    <scope>NUCLEOTIDE SEQUENCE</scope>
</reference>
<gene>
    <name evidence="2" type="ORF">PGLA1383_LOCUS32876</name>
</gene>
<proteinExistence type="predicted"/>
<dbReference type="EMBL" id="CAJNNV010025572">
    <property type="protein sequence ID" value="CAE8615148.1"/>
    <property type="molecule type" value="Genomic_DNA"/>
</dbReference>
<feature type="compositionally biased region" description="Low complexity" evidence="1">
    <location>
        <begin position="11"/>
        <end position="48"/>
    </location>
</feature>
<dbReference type="Proteomes" id="UP000654075">
    <property type="component" value="Unassembled WGS sequence"/>
</dbReference>
<feature type="non-terminal residue" evidence="2">
    <location>
        <position position="113"/>
    </location>
</feature>
<dbReference type="AlphaFoldDB" id="A0A813FL68"/>
<evidence type="ECO:0000256" key="1">
    <source>
        <dbReference type="SAM" id="MobiDB-lite"/>
    </source>
</evidence>
<accession>A0A813FL68</accession>
<feature type="region of interest" description="Disordered" evidence="1">
    <location>
        <begin position="1"/>
        <end position="48"/>
    </location>
</feature>
<feature type="compositionally biased region" description="Pro residues" evidence="1">
    <location>
        <begin position="1"/>
        <end position="10"/>
    </location>
</feature>
<comment type="caution">
    <text evidence="2">The sequence shown here is derived from an EMBL/GenBank/DDBJ whole genome shotgun (WGS) entry which is preliminary data.</text>
</comment>
<organism evidence="2 3">
    <name type="scientific">Polarella glacialis</name>
    <name type="common">Dinoflagellate</name>
    <dbReference type="NCBI Taxonomy" id="89957"/>
    <lineage>
        <taxon>Eukaryota</taxon>
        <taxon>Sar</taxon>
        <taxon>Alveolata</taxon>
        <taxon>Dinophyceae</taxon>
        <taxon>Suessiales</taxon>
        <taxon>Suessiaceae</taxon>
        <taxon>Polarella</taxon>
    </lineage>
</organism>
<evidence type="ECO:0000313" key="3">
    <source>
        <dbReference type="Proteomes" id="UP000654075"/>
    </source>
</evidence>
<keyword evidence="3" id="KW-1185">Reference proteome</keyword>
<sequence>ASSSSGPPPASASSPSGPPTTTTTTTTTATTTAAATTPPSSPATTCPTAGLEPGAVVLVLSGSGAQAGTGAAEVAVIGILREVELQVFADRDVCLRLAGIADGLLLAGSKLAS</sequence>